<evidence type="ECO:0000313" key="1">
    <source>
        <dbReference type="EMBL" id="NYJ25277.1"/>
    </source>
</evidence>
<reference evidence="1 2" key="1">
    <citation type="submission" date="2020-07" db="EMBL/GenBank/DDBJ databases">
        <title>Sequencing the genomes of 1000 actinobacteria strains.</title>
        <authorList>
            <person name="Klenk H.-P."/>
        </authorList>
    </citation>
    <scope>NUCLEOTIDE SEQUENCE [LARGE SCALE GENOMIC DNA]</scope>
    <source>
        <strain evidence="1 2">DSM 15165</strain>
    </source>
</reference>
<proteinExistence type="predicted"/>
<name>A0A853CXC7_9MICO</name>
<dbReference type="RefSeq" id="WP_179607932.1">
    <property type="nucleotide sequence ID" value="NZ_BAABEH010000001.1"/>
</dbReference>
<dbReference type="SUPFAM" id="SSF48371">
    <property type="entry name" value="ARM repeat"/>
    <property type="match status" value="1"/>
</dbReference>
<organism evidence="1 2">
    <name type="scientific">Leifsonia shinshuensis</name>
    <dbReference type="NCBI Taxonomy" id="150026"/>
    <lineage>
        <taxon>Bacteria</taxon>
        <taxon>Bacillati</taxon>
        <taxon>Actinomycetota</taxon>
        <taxon>Actinomycetes</taxon>
        <taxon>Micrococcales</taxon>
        <taxon>Microbacteriaceae</taxon>
        <taxon>Leifsonia</taxon>
    </lineage>
</organism>
<dbReference type="EMBL" id="JACCFL010000001">
    <property type="protein sequence ID" value="NYJ25277.1"/>
    <property type="molecule type" value="Genomic_DNA"/>
</dbReference>
<dbReference type="Proteomes" id="UP000578352">
    <property type="component" value="Unassembled WGS sequence"/>
</dbReference>
<dbReference type="InterPro" id="IPR016024">
    <property type="entry name" value="ARM-type_fold"/>
</dbReference>
<comment type="caution">
    <text evidence="1">The sequence shown here is derived from an EMBL/GenBank/DDBJ whole genome shotgun (WGS) entry which is preliminary data.</text>
</comment>
<evidence type="ECO:0008006" key="3">
    <source>
        <dbReference type="Google" id="ProtNLM"/>
    </source>
</evidence>
<sequence length="265" mass="27616">MADLAALWSRALSGDRAPIERALGEDSRLPGPRANLELAGRFAETVAADRASGLAVLAGWLATPPQLATPLPEGTEEFLPACAALAAGAVAARAAADGETLPGDAVALLTAAAGDRRWRVRELAATGLQRVLAADWRAGLDQVEVWLRSGEPLPMRAAVAAVAEPPLLRDPQHAAQATAIVTEAVDALLAVPAAERRAEDVRVLRKALGYAISVVAAADPEAGLPLLERLAASDDTDAAWLVRENLAKARLKPFAERLGALRRPG</sequence>
<accession>A0A853CXC7</accession>
<gene>
    <name evidence="1" type="ORF">HNR13_003564</name>
</gene>
<dbReference type="AlphaFoldDB" id="A0A853CXC7"/>
<protein>
    <recommendedName>
        <fullName evidence="3">HEAT repeat domain-containing protein</fullName>
    </recommendedName>
</protein>
<evidence type="ECO:0000313" key="2">
    <source>
        <dbReference type="Proteomes" id="UP000578352"/>
    </source>
</evidence>